<dbReference type="PROSITE" id="PS00086">
    <property type="entry name" value="CYTOCHROME_P450"/>
    <property type="match status" value="2"/>
</dbReference>
<evidence type="ECO:0000256" key="8">
    <source>
        <dbReference type="ARBA" id="ARBA00022824"/>
    </source>
</evidence>
<evidence type="ECO:0000256" key="14">
    <source>
        <dbReference type="PIRSR" id="PIRSR602401-1"/>
    </source>
</evidence>
<dbReference type="Proteomes" id="UP000827092">
    <property type="component" value="Unassembled WGS sequence"/>
</dbReference>
<evidence type="ECO:0000256" key="3">
    <source>
        <dbReference type="ARBA" id="ARBA00004174"/>
    </source>
</evidence>
<sequence>MYECASDLVKEIQKKNGQPFHHDHLLSISQINNSLSLLFGRRLDMEKEKDKIEITHKMSDFMMEAFASTNITFNDPSFAPLLLLFNYKKITEGMNTLRKSEGIFEKEIEMRLHSKDDQRKEDFIGCFLQEIEKRNKTNQPHTFTLESLQGNMFLLYNAGLDSTLASVGWLLLLMAGHPDIQAKICKEIDRTIGRDGVVYYDDRVNLPYTLATVYEMMRYITINPIFPPRYTLEDLEYGGYTIPKGSHIICNSWALLHDPRYHEDPMEFKPERFLSENGTKLKRMDGYGPFSFGKRNCPGEGVAMMTTYLYFVSIMQKFNIKTPTGGPPDMTYNYSAGTRPVPQNLWIQSRNYPPGPFGLPLLGYWPFLGKYPNKTLCELSKKYGDIFSFYIGTQHMICVNDFRMSKEILNHPLTLARPPHSFDFITSKAGFGGLNGEEWQEQRGFILSTMRNLNVGKGLWETMIQDCASDLVKEIQKKKGQQFNLHPILLLSQINNSLSLLFGRRLDMEKERYILKIARYISDHVMEVFSSTNLTLNNPFLAHFRKFFHHNNFQEFIYILRRLEELLGKEVKKRVNSKEDPSKEDFIGCYLQEMEKRNKTDQPHTFTFQNLRGNMFLLYIAGQDSTLASVGWLLLLMSGHPDIQAKVCEEIDRTIGTDGVVYYDDRGNLPYTLATVYEMMRYIAINPVFPPRYVLDDFEFGGYTVPKGSHIICNSWAFLHDSRYYEDPMEFKPERFLIENETKLKRMDDYGPFSFGKRNCPGEGVAMMTIYLYFVSIMHKFHIKTPTGGQPDMTYKYSSGTKPCPQNLCFIER</sequence>
<dbReference type="Gene3D" id="1.10.630.10">
    <property type="entry name" value="Cytochrome P450"/>
    <property type="match status" value="2"/>
</dbReference>
<dbReference type="FunFam" id="1.10.630.10:FF:000094">
    <property type="entry name" value="cytochrome P450 2J6-like"/>
    <property type="match status" value="1"/>
</dbReference>
<evidence type="ECO:0008006" key="17">
    <source>
        <dbReference type="Google" id="ProtNLM"/>
    </source>
</evidence>
<keyword evidence="13" id="KW-0472">Membrane</keyword>
<dbReference type="InterPro" id="IPR017972">
    <property type="entry name" value="Cyt_P450_CS"/>
</dbReference>
<keyword evidence="6 14" id="KW-0349">Heme</keyword>
<evidence type="ECO:0000256" key="4">
    <source>
        <dbReference type="ARBA" id="ARBA00004406"/>
    </source>
</evidence>
<dbReference type="GO" id="GO:0006082">
    <property type="term" value="P:organic acid metabolic process"/>
    <property type="evidence" value="ECO:0007669"/>
    <property type="project" value="TreeGrafter"/>
</dbReference>
<keyword evidence="9" id="KW-0492">Microsome</keyword>
<keyword evidence="11 14" id="KW-0408">Iron</keyword>
<dbReference type="PRINTS" id="PR00385">
    <property type="entry name" value="P450"/>
</dbReference>
<evidence type="ECO:0000313" key="15">
    <source>
        <dbReference type="EMBL" id="KAG8182769.1"/>
    </source>
</evidence>
<evidence type="ECO:0000256" key="9">
    <source>
        <dbReference type="ARBA" id="ARBA00022848"/>
    </source>
</evidence>
<dbReference type="InterPro" id="IPR036396">
    <property type="entry name" value="Cyt_P450_sf"/>
</dbReference>
<evidence type="ECO:0000256" key="5">
    <source>
        <dbReference type="ARBA" id="ARBA00010617"/>
    </source>
</evidence>
<organism evidence="15 16">
    <name type="scientific">Oedothorax gibbosus</name>
    <dbReference type="NCBI Taxonomy" id="931172"/>
    <lineage>
        <taxon>Eukaryota</taxon>
        <taxon>Metazoa</taxon>
        <taxon>Ecdysozoa</taxon>
        <taxon>Arthropoda</taxon>
        <taxon>Chelicerata</taxon>
        <taxon>Arachnida</taxon>
        <taxon>Araneae</taxon>
        <taxon>Araneomorphae</taxon>
        <taxon>Entelegynae</taxon>
        <taxon>Araneoidea</taxon>
        <taxon>Linyphiidae</taxon>
        <taxon>Erigoninae</taxon>
        <taxon>Oedothorax</taxon>
    </lineage>
</organism>
<dbReference type="GO" id="GO:0020037">
    <property type="term" value="F:heme binding"/>
    <property type="evidence" value="ECO:0007669"/>
    <property type="project" value="InterPro"/>
</dbReference>
<comment type="subcellular location">
    <subcellularLocation>
        <location evidence="4">Endoplasmic reticulum membrane</location>
        <topology evidence="4">Peripheral membrane protein</topology>
    </subcellularLocation>
    <subcellularLocation>
        <location evidence="3">Microsome membrane</location>
        <topology evidence="3">Peripheral membrane protein</topology>
    </subcellularLocation>
</comment>
<keyword evidence="7 14" id="KW-0479">Metal-binding</keyword>
<comment type="caution">
    <text evidence="15">The sequence shown here is derived from an EMBL/GenBank/DDBJ whole genome shotgun (WGS) entry which is preliminary data.</text>
</comment>
<dbReference type="InterPro" id="IPR001128">
    <property type="entry name" value="Cyt_P450"/>
</dbReference>
<proteinExistence type="inferred from homology"/>
<evidence type="ECO:0000256" key="11">
    <source>
        <dbReference type="ARBA" id="ARBA00023004"/>
    </source>
</evidence>
<dbReference type="AlphaFoldDB" id="A0AAV6UG78"/>
<gene>
    <name evidence="15" type="ORF">JTE90_023404</name>
</gene>
<dbReference type="GO" id="GO:0016712">
    <property type="term" value="F:oxidoreductase activity, acting on paired donors, with incorporation or reduction of molecular oxygen, reduced flavin or flavoprotein as one donor, and incorporation of one atom of oxygen"/>
    <property type="evidence" value="ECO:0007669"/>
    <property type="project" value="TreeGrafter"/>
</dbReference>
<evidence type="ECO:0000256" key="10">
    <source>
        <dbReference type="ARBA" id="ARBA00023002"/>
    </source>
</evidence>
<dbReference type="PANTHER" id="PTHR24300">
    <property type="entry name" value="CYTOCHROME P450 508A4-RELATED"/>
    <property type="match status" value="1"/>
</dbReference>
<protein>
    <recommendedName>
        <fullName evidence="17">Cytochrome P450</fullName>
    </recommendedName>
</protein>
<dbReference type="EMBL" id="JAFNEN010000449">
    <property type="protein sequence ID" value="KAG8182769.1"/>
    <property type="molecule type" value="Genomic_DNA"/>
</dbReference>
<comment type="cofactor">
    <cofactor evidence="1 14">
        <name>heme</name>
        <dbReference type="ChEBI" id="CHEBI:30413"/>
    </cofactor>
</comment>
<evidence type="ECO:0000313" key="16">
    <source>
        <dbReference type="Proteomes" id="UP000827092"/>
    </source>
</evidence>
<dbReference type="PRINTS" id="PR00463">
    <property type="entry name" value="EP450I"/>
</dbReference>
<dbReference type="Pfam" id="PF00067">
    <property type="entry name" value="p450"/>
    <property type="match status" value="2"/>
</dbReference>
<dbReference type="PANTHER" id="PTHR24300:SF375">
    <property type="entry name" value="CYTOCHROME P450 FAMILY"/>
    <property type="match status" value="1"/>
</dbReference>
<evidence type="ECO:0000256" key="6">
    <source>
        <dbReference type="ARBA" id="ARBA00022617"/>
    </source>
</evidence>
<keyword evidence="16" id="KW-1185">Reference proteome</keyword>
<accession>A0AAV6UG78</accession>
<keyword evidence="10" id="KW-0560">Oxidoreductase</keyword>
<comment type="function">
    <text evidence="2">May be involved in the metabolism of insect hormones and in the breakdown of synthetic insecticides.</text>
</comment>
<dbReference type="GO" id="GO:0005506">
    <property type="term" value="F:iron ion binding"/>
    <property type="evidence" value="ECO:0007669"/>
    <property type="project" value="InterPro"/>
</dbReference>
<dbReference type="InterPro" id="IPR002401">
    <property type="entry name" value="Cyt_P450_E_grp-I"/>
</dbReference>
<evidence type="ECO:0000256" key="7">
    <source>
        <dbReference type="ARBA" id="ARBA00022723"/>
    </source>
</evidence>
<evidence type="ECO:0000256" key="2">
    <source>
        <dbReference type="ARBA" id="ARBA00003690"/>
    </source>
</evidence>
<evidence type="ECO:0000256" key="12">
    <source>
        <dbReference type="ARBA" id="ARBA00023033"/>
    </source>
</evidence>
<evidence type="ECO:0000256" key="1">
    <source>
        <dbReference type="ARBA" id="ARBA00001971"/>
    </source>
</evidence>
<reference evidence="15 16" key="1">
    <citation type="journal article" date="2022" name="Nat. Ecol. Evol.">
        <title>A masculinizing supergene underlies an exaggerated male reproductive morph in a spider.</title>
        <authorList>
            <person name="Hendrickx F."/>
            <person name="De Corte Z."/>
            <person name="Sonet G."/>
            <person name="Van Belleghem S.M."/>
            <person name="Kostlbacher S."/>
            <person name="Vangestel C."/>
        </authorList>
    </citation>
    <scope>NUCLEOTIDE SEQUENCE [LARGE SCALE GENOMIC DNA]</scope>
    <source>
        <strain evidence="15">W744_W776</strain>
    </source>
</reference>
<dbReference type="GO" id="GO:0005789">
    <property type="term" value="C:endoplasmic reticulum membrane"/>
    <property type="evidence" value="ECO:0007669"/>
    <property type="project" value="UniProtKB-SubCell"/>
</dbReference>
<name>A0AAV6UG78_9ARAC</name>
<dbReference type="InterPro" id="IPR050182">
    <property type="entry name" value="Cytochrome_P450_fam2"/>
</dbReference>
<comment type="similarity">
    <text evidence="5">Belongs to the cytochrome P450 family.</text>
</comment>
<evidence type="ECO:0000256" key="13">
    <source>
        <dbReference type="ARBA" id="ARBA00023136"/>
    </source>
</evidence>
<keyword evidence="8" id="KW-0256">Endoplasmic reticulum</keyword>
<dbReference type="GO" id="GO:0006805">
    <property type="term" value="P:xenobiotic metabolic process"/>
    <property type="evidence" value="ECO:0007669"/>
    <property type="project" value="TreeGrafter"/>
</dbReference>
<dbReference type="FunFam" id="1.10.630.10:FF:000238">
    <property type="entry name" value="Cytochrome P450 2A6"/>
    <property type="match status" value="1"/>
</dbReference>
<dbReference type="SUPFAM" id="SSF48264">
    <property type="entry name" value="Cytochrome P450"/>
    <property type="match status" value="2"/>
</dbReference>
<keyword evidence="12" id="KW-0503">Monooxygenase</keyword>
<feature type="binding site" description="axial binding residue" evidence="14">
    <location>
        <position position="760"/>
    </location>
    <ligand>
        <name>heme</name>
        <dbReference type="ChEBI" id="CHEBI:30413"/>
    </ligand>
    <ligandPart>
        <name>Fe</name>
        <dbReference type="ChEBI" id="CHEBI:18248"/>
    </ligandPart>
</feature>